<evidence type="ECO:0000313" key="4">
    <source>
        <dbReference type="EMBL" id="RNB68291.1"/>
    </source>
</evidence>
<proteinExistence type="predicted"/>
<dbReference type="AlphaFoldDB" id="A0A3M8BY11"/>
<dbReference type="Proteomes" id="UP000282028">
    <property type="component" value="Unassembled WGS sequence"/>
</dbReference>
<dbReference type="Pfam" id="PF12793">
    <property type="entry name" value="SgrR_N"/>
    <property type="match status" value="1"/>
</dbReference>
<sequence length="595" mass="68623">MQLLEQYIRLCTGYPHNKYGSPVDISLAEVAEILCCTLRNATLTLKKMQAKGWLTWQPGRGRGNRSVLVCAIRPADLVLSIAKEAVHQGEIRASRDLISQYEAGIPQLAEDYARWMSSHFGIHAASETGRVDILRLFVDRPFDGLDPIHVLLRSQTHIVKHVFDTLVRFDPLTKRIEPHLVYDWETDSSRCEWTFYLRKGVLFHNGSKLRADDVCYTLNRLKKEASSHRWMMQTVETVEALGEHVVRIRLNRPNELFLDLLSKEYMSIVSRDFMERASGSLVQMPVGTGAFRLVRNDDSMLALEAFEPYFRGRPFIDRIEFWCVPAIQAEEKQMVMPVTEEDSRLMERDSSWKSVVRMEECFQYISFNAAKEGPLRNDAFRREIASLIDPQKLCEDLQGSREGLGSWGFGFAFEHQPEDSKDVAIAAQWRDSSYESEVLKLYTYPDIDHIEDAEWIKERCASYGIAVEIVYAVPEELARPEVMQQADMVLDSANVDEREEASLLELCFANTLSITHHIKPSDKAHVTQLIAQLQQETSVQERKQKVKGIIRELIEHQVFVPLYHNRVDMLAHPRLAHVHLDAYGWIDFSRLIFRH</sequence>
<keyword evidence="5" id="KW-1185">Reference proteome</keyword>
<accession>A0A3M8BY11</accession>
<feature type="domain" description="Solute-binding protein family 5" evidence="2">
    <location>
        <begin position="176"/>
        <end position="493"/>
    </location>
</feature>
<dbReference type="EMBL" id="RHHR01000045">
    <property type="protein sequence ID" value="RNB68291.1"/>
    <property type="molecule type" value="Genomic_DNA"/>
</dbReference>
<evidence type="ECO:0000259" key="3">
    <source>
        <dbReference type="Pfam" id="PF12793"/>
    </source>
</evidence>
<dbReference type="GO" id="GO:0015833">
    <property type="term" value="P:peptide transport"/>
    <property type="evidence" value="ECO:0007669"/>
    <property type="project" value="TreeGrafter"/>
</dbReference>
<dbReference type="PANTHER" id="PTHR30290:SF72">
    <property type="entry name" value="HTH-TYPE TRANSCRIPTIONAL REGULATOR SGRR"/>
    <property type="match status" value="1"/>
</dbReference>
<dbReference type="CDD" id="cd08507">
    <property type="entry name" value="PBP2_SgrR_like"/>
    <property type="match status" value="1"/>
</dbReference>
<dbReference type="RefSeq" id="WP_122910871.1">
    <property type="nucleotide sequence ID" value="NZ_CBCSBE010000019.1"/>
</dbReference>
<dbReference type="Pfam" id="PF00496">
    <property type="entry name" value="SBP_bac_5"/>
    <property type="match status" value="1"/>
</dbReference>
<dbReference type="Gene3D" id="3.40.190.10">
    <property type="entry name" value="Periplasmic binding protein-like II"/>
    <property type="match status" value="1"/>
</dbReference>
<dbReference type="InterPro" id="IPR000914">
    <property type="entry name" value="SBP_5_dom"/>
</dbReference>
<dbReference type="GO" id="GO:1904680">
    <property type="term" value="F:peptide transmembrane transporter activity"/>
    <property type="evidence" value="ECO:0007669"/>
    <property type="project" value="TreeGrafter"/>
</dbReference>
<organism evidence="4 5">
    <name type="scientific">Brevibacillus invocatus</name>
    <dbReference type="NCBI Taxonomy" id="173959"/>
    <lineage>
        <taxon>Bacteria</taxon>
        <taxon>Bacillati</taxon>
        <taxon>Bacillota</taxon>
        <taxon>Bacilli</taxon>
        <taxon>Bacillales</taxon>
        <taxon>Paenibacillaceae</taxon>
        <taxon>Brevibacillus</taxon>
    </lineage>
</organism>
<feature type="domain" description="Transcriptional regulator SgrR N-terminal HTH" evidence="3">
    <location>
        <begin position="2"/>
        <end position="108"/>
    </location>
</feature>
<dbReference type="GO" id="GO:0003677">
    <property type="term" value="F:DNA binding"/>
    <property type="evidence" value="ECO:0007669"/>
    <property type="project" value="UniProtKB-KW"/>
</dbReference>
<evidence type="ECO:0000313" key="5">
    <source>
        <dbReference type="Proteomes" id="UP000282028"/>
    </source>
</evidence>
<dbReference type="InterPro" id="IPR039424">
    <property type="entry name" value="SBP_5"/>
</dbReference>
<dbReference type="OrthoDB" id="5894719at2"/>
<reference evidence="4 5" key="1">
    <citation type="submission" date="2018-10" db="EMBL/GenBank/DDBJ databases">
        <title>Phylogenomics of Brevibacillus.</title>
        <authorList>
            <person name="Dunlap C."/>
        </authorList>
    </citation>
    <scope>NUCLEOTIDE SEQUENCE [LARGE SCALE GENOMIC DNA]</scope>
    <source>
        <strain evidence="4 5">JCM 12215</strain>
    </source>
</reference>
<dbReference type="Gene3D" id="3.10.105.10">
    <property type="entry name" value="Dipeptide-binding Protein, Domain 3"/>
    <property type="match status" value="1"/>
</dbReference>
<protein>
    <submittedName>
        <fullName evidence="4">SgrR family transcriptional regulator</fullName>
    </submittedName>
</protein>
<evidence type="ECO:0000259" key="2">
    <source>
        <dbReference type="Pfam" id="PF00496"/>
    </source>
</evidence>
<keyword evidence="1" id="KW-0238">DNA-binding</keyword>
<comment type="caution">
    <text evidence="4">The sequence shown here is derived from an EMBL/GenBank/DDBJ whole genome shotgun (WGS) entry which is preliminary data.</text>
</comment>
<name>A0A3M8BY11_9BACL</name>
<gene>
    <name evidence="4" type="ORF">EDM52_20820</name>
</gene>
<dbReference type="InterPro" id="IPR025370">
    <property type="entry name" value="SgrR_HTH_N"/>
</dbReference>
<dbReference type="SUPFAM" id="SSF53850">
    <property type="entry name" value="Periplasmic binding protein-like II"/>
    <property type="match status" value="1"/>
</dbReference>
<evidence type="ECO:0000256" key="1">
    <source>
        <dbReference type="ARBA" id="ARBA00023125"/>
    </source>
</evidence>
<dbReference type="PANTHER" id="PTHR30290">
    <property type="entry name" value="PERIPLASMIC BINDING COMPONENT OF ABC TRANSPORTER"/>
    <property type="match status" value="1"/>
</dbReference>